<evidence type="ECO:0000256" key="7">
    <source>
        <dbReference type="ARBA" id="ARBA00022729"/>
    </source>
</evidence>
<comment type="caution">
    <text evidence="13">The sequence shown here is derived from an EMBL/GenBank/DDBJ whole genome shotgun (WGS) entry which is preliminary data.</text>
</comment>
<evidence type="ECO:0008006" key="15">
    <source>
        <dbReference type="Google" id="ProtNLM"/>
    </source>
</evidence>
<keyword evidence="5" id="KW-1134">Transmembrane beta strand</keyword>
<name>A0A7V8GL67_9GAMM</name>
<evidence type="ECO:0000256" key="2">
    <source>
        <dbReference type="ARBA" id="ARBA00004442"/>
    </source>
</evidence>
<dbReference type="Gene3D" id="3.30.1300.30">
    <property type="entry name" value="GSPII I/J protein-like"/>
    <property type="match status" value="1"/>
</dbReference>
<evidence type="ECO:0000256" key="8">
    <source>
        <dbReference type="ARBA" id="ARBA00022927"/>
    </source>
</evidence>
<comment type="subcellular location">
    <subcellularLocation>
        <location evidence="2">Cell outer membrane</location>
    </subcellularLocation>
    <subcellularLocation>
        <location evidence="1">Cell surface</location>
    </subcellularLocation>
</comment>
<keyword evidence="6" id="KW-0812">Transmembrane</keyword>
<dbReference type="Pfam" id="PF03895">
    <property type="entry name" value="YadA_anchor"/>
    <property type="match status" value="1"/>
</dbReference>
<keyword evidence="8" id="KW-0653">Protein transport</keyword>
<sequence>MGPIGAGVALDVDLDVAVARAVAELDVELDTGVAALPGQVGKILGTNVVGIVTGGPGQGAEGARTALDGTLEAVAGTVGGVVAGAAGHAGLGDVANGATGALAQTVEHAGTGAAGLIGSLTGSKTLADTVAGATGGLASGLEDIVGEVLGGDLQGAVVSVKDTVTTVAGHAVGGTAGTVSELVGSTHGVGGLGGIATGALGGLGDVLGGIAGGVLPGLAPAAAPAVPAAVGSPGLIIGTGGLTGSMGQLLDSVGPSALFGGDGYIRNGDLAVRAVNFQQGYSVLDVAGVPVVQLTPVGTVLDALGNAATGGNAYLTLIGGVTSDSYITGINNGDPGGLLDLLLPGSAPAWAERCASVLGLVNVDCWAVNAAQNYQVLIGDGAYANGSKEVVIGTGARHQLPQQSAAQAFPGAGGNDPANPTGVPTADYDARLGHSVVIGDSASGSANAQTLIGAGATSDKANSVALGYNSSATRGGRNGYAAFGLAAPQDSIGEVAVGSAGRERQITHVAAGSASTDAVNVAQLQGAINLANGVDLFSVKYDADAAGQPDYRHVTLGDASGATLLANLADGAIAAGSREAVNGGQLHEGYLALAAFFGGGAAPGAAGWTAPAFRISHIGADGKVTMATYGDVAAAFAAVDGSLVNIHRLIGLEGPGRQEGDGPGAYSQPYLAVNSTKSGATAAGGEGVAVGPEASAAGAGSVALGDGATASADRSVALGAGSVADRSDSVSVGSAGAERQIVHVADGAAATDAVNVRQLRASEQGTLRYDTAADGGTDYTSVTLGAPGVAAAPVRVRNVAAGTAGTDAVNLDQLNKGMADTLDWSRAYTDERFSTVHGDLRRIDDRAAAGVASAMAIAGLPQPYEAGRNMAAIAAGTFNGESGMAVGISGVTEGGRWIYKFSGSTNTRGDGGVSIGAGIQW</sequence>
<dbReference type="Gene3D" id="6.10.250.2040">
    <property type="match status" value="2"/>
</dbReference>
<dbReference type="Gene3D" id="2.60.40.4050">
    <property type="match status" value="1"/>
</dbReference>
<dbReference type="InterPro" id="IPR008635">
    <property type="entry name" value="Coiled_stalk_dom"/>
</dbReference>
<evidence type="ECO:0000259" key="11">
    <source>
        <dbReference type="Pfam" id="PF03895"/>
    </source>
</evidence>
<proteinExistence type="inferred from homology"/>
<dbReference type="SUPFAM" id="SSF54523">
    <property type="entry name" value="Pili subunits"/>
    <property type="match status" value="1"/>
</dbReference>
<dbReference type="GO" id="GO:0009279">
    <property type="term" value="C:cell outer membrane"/>
    <property type="evidence" value="ECO:0007669"/>
    <property type="project" value="UniProtKB-SubCell"/>
</dbReference>
<dbReference type="GO" id="GO:0015031">
    <property type="term" value="P:protein transport"/>
    <property type="evidence" value="ECO:0007669"/>
    <property type="project" value="UniProtKB-KW"/>
</dbReference>
<feature type="domain" description="Trimeric autotransporter adhesin YadA-like stalk" evidence="12">
    <location>
        <begin position="796"/>
        <end position="821"/>
    </location>
</feature>
<keyword evidence="4" id="KW-0813">Transport</keyword>
<dbReference type="GO" id="GO:0009986">
    <property type="term" value="C:cell surface"/>
    <property type="evidence" value="ECO:0007669"/>
    <property type="project" value="UniProtKB-SubCell"/>
</dbReference>
<evidence type="ECO:0000256" key="5">
    <source>
        <dbReference type="ARBA" id="ARBA00022452"/>
    </source>
</evidence>
<dbReference type="AlphaFoldDB" id="A0A7V8GL67"/>
<dbReference type="Gene3D" id="2.150.10.10">
    <property type="entry name" value="Serralysin-like metalloprotease, C-terminal"/>
    <property type="match status" value="1"/>
</dbReference>
<comment type="similarity">
    <text evidence="3">Belongs to the autotransporter-2 (AT-2) (TC 1.B.40) family.</text>
</comment>
<feature type="domain" description="Trimeric autotransporter adhesin YadA-like C-terminal membrane anchor" evidence="11">
    <location>
        <begin position="861"/>
        <end position="921"/>
    </location>
</feature>
<accession>A0A7V8GL67</accession>
<reference evidence="13 14" key="1">
    <citation type="submission" date="2017-10" db="EMBL/GenBank/DDBJ databases">
        <title>Whole genome sequencing of Pseudoxanthomonas broegbernensis DSM 12573(T).</title>
        <authorList>
            <person name="Kumar S."/>
            <person name="Bansal K."/>
            <person name="Kaur A."/>
            <person name="Patil P."/>
            <person name="Sharma S."/>
            <person name="Patil P.B."/>
        </authorList>
    </citation>
    <scope>NUCLEOTIDE SEQUENCE [LARGE SCALE GENOMIC DNA]</scope>
    <source>
        <strain evidence="13 14">DSM 12573</strain>
    </source>
</reference>
<protein>
    <recommendedName>
        <fullName evidence="15">Hemagglutinin</fullName>
    </recommendedName>
</protein>
<evidence type="ECO:0000256" key="1">
    <source>
        <dbReference type="ARBA" id="ARBA00004241"/>
    </source>
</evidence>
<keyword evidence="7" id="KW-0732">Signal</keyword>
<keyword evidence="10" id="KW-0998">Cell outer membrane</keyword>
<evidence type="ECO:0000313" key="14">
    <source>
        <dbReference type="Proteomes" id="UP000462066"/>
    </source>
</evidence>
<evidence type="ECO:0000256" key="10">
    <source>
        <dbReference type="ARBA" id="ARBA00023237"/>
    </source>
</evidence>
<evidence type="ECO:0000256" key="4">
    <source>
        <dbReference type="ARBA" id="ARBA00022448"/>
    </source>
</evidence>
<dbReference type="InterPro" id="IPR005594">
    <property type="entry name" value="YadA_C"/>
</dbReference>
<evidence type="ECO:0000256" key="6">
    <source>
        <dbReference type="ARBA" id="ARBA00022692"/>
    </source>
</evidence>
<feature type="domain" description="Trimeric autotransporter adhesin YadA-like stalk" evidence="12">
    <location>
        <begin position="740"/>
        <end position="781"/>
    </location>
</feature>
<feature type="domain" description="Trimeric autotransporter adhesin YadA-like stalk" evidence="12">
    <location>
        <begin position="505"/>
        <end position="532"/>
    </location>
</feature>
<dbReference type="EMBL" id="MWIP01000013">
    <property type="protein sequence ID" value="KAF1685515.1"/>
    <property type="molecule type" value="Genomic_DNA"/>
</dbReference>
<dbReference type="SUPFAM" id="SSF101967">
    <property type="entry name" value="Adhesin YadA, collagen-binding domain"/>
    <property type="match status" value="3"/>
</dbReference>
<dbReference type="Pfam" id="PF05662">
    <property type="entry name" value="YadA_stalk"/>
    <property type="match status" value="3"/>
</dbReference>
<keyword evidence="14" id="KW-1185">Reference proteome</keyword>
<dbReference type="Gene3D" id="1.20.5.170">
    <property type="match status" value="1"/>
</dbReference>
<dbReference type="InterPro" id="IPR045584">
    <property type="entry name" value="Pilin-like"/>
</dbReference>
<organism evidence="13 14">
    <name type="scientific">Pseudoxanthomonas broegbernensis</name>
    <dbReference type="NCBI Taxonomy" id="83619"/>
    <lineage>
        <taxon>Bacteria</taxon>
        <taxon>Pseudomonadati</taxon>
        <taxon>Pseudomonadota</taxon>
        <taxon>Gammaproteobacteria</taxon>
        <taxon>Lysobacterales</taxon>
        <taxon>Lysobacteraceae</taxon>
        <taxon>Pseudoxanthomonas</taxon>
    </lineage>
</organism>
<evidence type="ECO:0000256" key="3">
    <source>
        <dbReference type="ARBA" id="ARBA00005848"/>
    </source>
</evidence>
<evidence type="ECO:0000313" key="13">
    <source>
        <dbReference type="EMBL" id="KAF1685515.1"/>
    </source>
</evidence>
<evidence type="ECO:0000256" key="9">
    <source>
        <dbReference type="ARBA" id="ARBA00023136"/>
    </source>
</evidence>
<evidence type="ECO:0000259" key="12">
    <source>
        <dbReference type="Pfam" id="PF05662"/>
    </source>
</evidence>
<keyword evidence="9" id="KW-0472">Membrane</keyword>
<dbReference type="InterPro" id="IPR011049">
    <property type="entry name" value="Serralysin-like_metalloprot_C"/>
</dbReference>
<dbReference type="Proteomes" id="UP000462066">
    <property type="component" value="Unassembled WGS sequence"/>
</dbReference>
<dbReference type="Gene3D" id="1.20.5.2280">
    <property type="match status" value="1"/>
</dbReference>
<gene>
    <name evidence="13" type="ORF">B1992_11870</name>
</gene>